<dbReference type="EMBL" id="CAJNDS010002593">
    <property type="protein sequence ID" value="CAE7537903.1"/>
    <property type="molecule type" value="Genomic_DNA"/>
</dbReference>
<dbReference type="SMART" id="SM00507">
    <property type="entry name" value="HNHc"/>
    <property type="match status" value="1"/>
</dbReference>
<protein>
    <recommendedName>
        <fullName evidence="2">HNH nuclease domain-containing protein</fullName>
    </recommendedName>
</protein>
<dbReference type="AlphaFoldDB" id="A0A812TU13"/>
<evidence type="ECO:0000313" key="3">
    <source>
        <dbReference type="EMBL" id="CAE7537903.1"/>
    </source>
</evidence>
<evidence type="ECO:0000259" key="2">
    <source>
        <dbReference type="SMART" id="SM00507"/>
    </source>
</evidence>
<dbReference type="InterPro" id="IPR003615">
    <property type="entry name" value="HNH_nuc"/>
</dbReference>
<dbReference type="Proteomes" id="UP000604046">
    <property type="component" value="Unassembled WGS sequence"/>
</dbReference>
<sequence length="823" mass="91330">MPCKRTKRLPVTDLNVALSRQSGAFGRPSGPELEGVRARGSETDLLPGRNEGVDLQAGMQVVDHQVVLDAVLGDPLVVLRNVSYQLHCGDEILEMETSACWCGTPARSQLEGRSRHMETKLCLKAGAGHQPAVLPAVYTRLHLPTGNKHFTSKRKRLSQLVMVRETNGQRQQLPRRLSENKLTSPTGRTQNLLKHGKSIKARARAGRSAFEQRPDKLCVFRQLAELMRLPLQEMLSDFDTICKKNVAGARHHPPRDPGILPLAPSPDVLRGLPGRLLDKYEPTVKEQRVVTFTSWNGLAEWEGEVASALKTWSRSEFLAEGHCPKVVMRVMRSMSEWRCLRLRVWGGEDCVISTFQEDLDVLQAWMGRLELPYCGQRLAGAASEVFLHLLKAPRDPPGSRQALLAEQDHQRKLCAAPITATTCELDHIVPVHQSFAAQAQNLQTLCLECHRNKTALESSHATTLESRFSRRAYEQYVESPRLPPLVFKLICHGIDVARCRKNGLAHAKFAHLLPQGSERTDALGSHLRDRVVVQPELPVCARLRDGLGVRPCLQNPGCTRNRAVEVAVKTHCVVFQDLPKKFQGLVDGLIRERHPDGTPVHRCEEHCQLLHDLTDGWHHELTKNMRSDPGIFDFLRWLRVDEPGVKGGPGGPEKVSAARINARNNRRLAPPEAVTTEYTGTGPTTTNMPQTTRVIGVGGRVTSHSRDCQASAHTGKNLPPRWLVVSSPSLSNNSLKPALQWDYKAFELGHFDAAWASPCCTEFSIALPQPAPAARATAVRPSKELAAQRPRSEDRPKDEGSNSRDQLYSIPPALCNEIAVSVI</sequence>
<dbReference type="Gene3D" id="1.10.30.50">
    <property type="match status" value="1"/>
</dbReference>
<name>A0A812TU13_9DINO</name>
<reference evidence="3" key="1">
    <citation type="submission" date="2021-02" db="EMBL/GenBank/DDBJ databases">
        <authorList>
            <person name="Dougan E. K."/>
            <person name="Rhodes N."/>
            <person name="Thang M."/>
            <person name="Chan C."/>
        </authorList>
    </citation>
    <scope>NUCLEOTIDE SEQUENCE</scope>
</reference>
<comment type="caution">
    <text evidence="3">The sequence shown here is derived from an EMBL/GenBank/DDBJ whole genome shotgun (WGS) entry which is preliminary data.</text>
</comment>
<dbReference type="CDD" id="cd00085">
    <property type="entry name" value="HNHc"/>
    <property type="match status" value="1"/>
</dbReference>
<dbReference type="InterPro" id="IPR002711">
    <property type="entry name" value="HNH"/>
</dbReference>
<evidence type="ECO:0000256" key="1">
    <source>
        <dbReference type="SAM" id="MobiDB-lite"/>
    </source>
</evidence>
<accession>A0A812TU13</accession>
<evidence type="ECO:0000313" key="4">
    <source>
        <dbReference type="Proteomes" id="UP000604046"/>
    </source>
</evidence>
<dbReference type="Pfam" id="PF01844">
    <property type="entry name" value="HNH"/>
    <property type="match status" value="1"/>
</dbReference>
<feature type="compositionally biased region" description="Basic and acidic residues" evidence="1">
    <location>
        <begin position="790"/>
        <end position="802"/>
    </location>
</feature>
<keyword evidence="4" id="KW-1185">Reference proteome</keyword>
<dbReference type="GO" id="GO:0003676">
    <property type="term" value="F:nucleic acid binding"/>
    <property type="evidence" value="ECO:0007669"/>
    <property type="project" value="InterPro"/>
</dbReference>
<feature type="region of interest" description="Disordered" evidence="1">
    <location>
        <begin position="774"/>
        <end position="808"/>
    </location>
</feature>
<gene>
    <name evidence="3" type="ORF">SNAT2548_LOCUS30154</name>
</gene>
<dbReference type="GO" id="GO:0008270">
    <property type="term" value="F:zinc ion binding"/>
    <property type="evidence" value="ECO:0007669"/>
    <property type="project" value="InterPro"/>
</dbReference>
<proteinExistence type="predicted"/>
<organism evidence="3 4">
    <name type="scientific">Symbiodinium natans</name>
    <dbReference type="NCBI Taxonomy" id="878477"/>
    <lineage>
        <taxon>Eukaryota</taxon>
        <taxon>Sar</taxon>
        <taxon>Alveolata</taxon>
        <taxon>Dinophyceae</taxon>
        <taxon>Suessiales</taxon>
        <taxon>Symbiodiniaceae</taxon>
        <taxon>Symbiodinium</taxon>
    </lineage>
</organism>
<dbReference type="GO" id="GO:0004519">
    <property type="term" value="F:endonuclease activity"/>
    <property type="evidence" value="ECO:0007669"/>
    <property type="project" value="InterPro"/>
</dbReference>
<feature type="domain" description="HNH nuclease" evidence="2">
    <location>
        <begin position="399"/>
        <end position="451"/>
    </location>
</feature>